<dbReference type="KEGG" id="ccot:CCAX7_15100"/>
<name>A0A402CZC9_9BACT</name>
<dbReference type="RefSeq" id="WP_119322656.1">
    <property type="nucleotide sequence ID" value="NZ_AP025739.1"/>
</dbReference>
<gene>
    <name evidence="1" type="ORF">CCAX7_15100</name>
</gene>
<reference evidence="1 2" key="1">
    <citation type="journal article" date="2019" name="Int. J. Syst. Evol. Microbiol.">
        <title>Capsulimonas corticalis gen. nov., sp. nov., an aerobic capsulated bacterium, of a novel bacterial order, Capsulimonadales ord. nov., of the class Armatimonadia of the phylum Armatimonadetes.</title>
        <authorList>
            <person name="Li J."/>
            <person name="Kudo C."/>
            <person name="Tonouchi A."/>
        </authorList>
    </citation>
    <scope>NUCLEOTIDE SEQUENCE [LARGE SCALE GENOMIC DNA]</scope>
    <source>
        <strain evidence="1 2">AX-7</strain>
    </source>
</reference>
<protein>
    <submittedName>
        <fullName evidence="1">Uncharacterized protein</fullName>
    </submittedName>
</protein>
<dbReference type="EMBL" id="AP025739">
    <property type="protein sequence ID" value="BDI29459.1"/>
    <property type="molecule type" value="Genomic_DNA"/>
</dbReference>
<sequence>MITLYTWLPTPVTVVLEAHIPPDIGHSALDITHEDGSSTYVSFWPEVDGLIGRLTYPVKPRTIRNPVSYEIESDRTQPYMQRKADFEDTVVGLDKLRIAAGWQSVQDLPYDLKRWNCSNVVRLLILTSMDPGQLGLVLKASDFKLEDMEGGRSIDLLRATLLEVAASNLFDCKPNDVRRLAKALAAVN</sequence>
<organism evidence="1 2">
    <name type="scientific">Capsulimonas corticalis</name>
    <dbReference type="NCBI Taxonomy" id="2219043"/>
    <lineage>
        <taxon>Bacteria</taxon>
        <taxon>Bacillati</taxon>
        <taxon>Armatimonadota</taxon>
        <taxon>Armatimonadia</taxon>
        <taxon>Capsulimonadales</taxon>
        <taxon>Capsulimonadaceae</taxon>
        <taxon>Capsulimonas</taxon>
    </lineage>
</organism>
<dbReference type="AlphaFoldDB" id="A0A402CZC9"/>
<proteinExistence type="predicted"/>
<dbReference type="Proteomes" id="UP000287394">
    <property type="component" value="Chromosome"/>
</dbReference>
<evidence type="ECO:0000313" key="1">
    <source>
        <dbReference type="EMBL" id="BDI29459.1"/>
    </source>
</evidence>
<evidence type="ECO:0000313" key="2">
    <source>
        <dbReference type="Proteomes" id="UP000287394"/>
    </source>
</evidence>
<accession>A0A402CZC9</accession>
<keyword evidence="2" id="KW-1185">Reference proteome</keyword>